<evidence type="ECO:0000256" key="5">
    <source>
        <dbReference type="ARBA" id="ARBA00023027"/>
    </source>
</evidence>
<dbReference type="Gene3D" id="3.50.50.60">
    <property type="entry name" value="FAD/NAD(P)-binding domain"/>
    <property type="match status" value="2"/>
</dbReference>
<keyword evidence="3" id="KW-0274">FAD</keyword>
<evidence type="ECO:0000313" key="7">
    <source>
        <dbReference type="EMBL" id="GGX24986.1"/>
    </source>
</evidence>
<protein>
    <submittedName>
        <fullName evidence="7">Phytoene dehydrogenase</fullName>
    </submittedName>
</protein>
<accession>A0A918JXL4</accession>
<feature type="domain" description="Amine oxidase" evidence="6">
    <location>
        <begin position="31"/>
        <end position="302"/>
    </location>
</feature>
<evidence type="ECO:0000256" key="3">
    <source>
        <dbReference type="ARBA" id="ARBA00022827"/>
    </source>
</evidence>
<dbReference type="SUPFAM" id="SSF51905">
    <property type="entry name" value="FAD/NAD(P)-binding domain"/>
    <property type="match status" value="1"/>
</dbReference>
<evidence type="ECO:0000256" key="4">
    <source>
        <dbReference type="ARBA" id="ARBA00022857"/>
    </source>
</evidence>
<keyword evidence="4" id="KW-0521">NADP</keyword>
<dbReference type="Pfam" id="PF01593">
    <property type="entry name" value="Amino_oxidase"/>
    <property type="match status" value="1"/>
</dbReference>
<dbReference type="GO" id="GO:0016491">
    <property type="term" value="F:oxidoreductase activity"/>
    <property type="evidence" value="ECO:0007669"/>
    <property type="project" value="InterPro"/>
</dbReference>
<dbReference type="InterPro" id="IPR002937">
    <property type="entry name" value="Amino_oxidase"/>
</dbReference>
<dbReference type="InterPro" id="IPR052206">
    <property type="entry name" value="Retinol_saturase"/>
</dbReference>
<evidence type="ECO:0000256" key="2">
    <source>
        <dbReference type="ARBA" id="ARBA00022729"/>
    </source>
</evidence>
<dbReference type="RefSeq" id="WP_027412490.1">
    <property type="nucleotide sequence ID" value="NZ_BMWS01000019.1"/>
</dbReference>
<evidence type="ECO:0000256" key="1">
    <source>
        <dbReference type="ARBA" id="ARBA00022630"/>
    </source>
</evidence>
<organism evidence="7 8">
    <name type="scientific">Aquimarina muelleri</name>
    <dbReference type="NCBI Taxonomy" id="279356"/>
    <lineage>
        <taxon>Bacteria</taxon>
        <taxon>Pseudomonadati</taxon>
        <taxon>Bacteroidota</taxon>
        <taxon>Flavobacteriia</taxon>
        <taxon>Flavobacteriales</taxon>
        <taxon>Flavobacteriaceae</taxon>
        <taxon>Aquimarina</taxon>
    </lineage>
</organism>
<dbReference type="EMBL" id="BMWS01000019">
    <property type="protein sequence ID" value="GGX24986.1"/>
    <property type="molecule type" value="Genomic_DNA"/>
</dbReference>
<comment type="caution">
    <text evidence="7">The sequence shown here is derived from an EMBL/GenBank/DDBJ whole genome shotgun (WGS) entry which is preliminary data.</text>
</comment>
<evidence type="ECO:0000313" key="8">
    <source>
        <dbReference type="Proteomes" id="UP000601108"/>
    </source>
</evidence>
<keyword evidence="8" id="KW-1185">Reference proteome</keyword>
<proteinExistence type="predicted"/>
<name>A0A918JXL4_9FLAO</name>
<dbReference type="Proteomes" id="UP000601108">
    <property type="component" value="Unassembled WGS sequence"/>
</dbReference>
<keyword evidence="2" id="KW-0732">Signal</keyword>
<dbReference type="PANTHER" id="PTHR46091">
    <property type="entry name" value="BLR7054 PROTEIN"/>
    <property type="match status" value="1"/>
</dbReference>
<evidence type="ECO:0000259" key="6">
    <source>
        <dbReference type="Pfam" id="PF01593"/>
    </source>
</evidence>
<dbReference type="PANTHER" id="PTHR46091:SF3">
    <property type="entry name" value="AMINE OXIDASE DOMAIN-CONTAINING PROTEIN"/>
    <property type="match status" value="1"/>
</dbReference>
<gene>
    <name evidence="7" type="ORF">GCM10007384_27560</name>
</gene>
<dbReference type="InterPro" id="IPR036188">
    <property type="entry name" value="FAD/NAD-bd_sf"/>
</dbReference>
<keyword evidence="5" id="KW-0520">NAD</keyword>
<dbReference type="AlphaFoldDB" id="A0A918JXL4"/>
<keyword evidence="1" id="KW-0285">Flavoprotein</keyword>
<reference evidence="7 8" key="1">
    <citation type="journal article" date="2014" name="Int. J. Syst. Evol. Microbiol.">
        <title>Complete genome sequence of Corynebacterium casei LMG S-19264T (=DSM 44701T), isolated from a smear-ripened cheese.</title>
        <authorList>
            <consortium name="US DOE Joint Genome Institute (JGI-PGF)"/>
            <person name="Walter F."/>
            <person name="Albersmeier A."/>
            <person name="Kalinowski J."/>
            <person name="Ruckert C."/>
        </authorList>
    </citation>
    <scope>NUCLEOTIDE SEQUENCE [LARGE SCALE GENOMIC DNA]</scope>
    <source>
        <strain evidence="7 8">KCTC 12285</strain>
    </source>
</reference>
<sequence>MKDNSQKISDLKSKDINNTEIDTIIIGSGVGGLASAICLSRAGQRVLVLEQHDVPGGWCHSFYLNGYRFTPGVHYVGLLDKGQSTSELYKGLGIANDLAFFRMNTKGYEHCWIGDERFDFPANFEKLCNSLSKRFPKEKKNIVKYLAMVRTVSRQIQLIPKMKGFWDHVTIPFRTKYMGKYALFSLKKVINWYLKDPLLKTILNMQYGDHGLPPGKASFPLHCAVMDHYFDGGFYPMGGGGAIVKAMTNMIKKHGSEVRTGQNVKHILLEGKKKKRAIGVELENGEQIFAKRVISNADPGKTYLDMVGRDNISNKLSKKLDKTKYSCTSLMLFLTIDMDLRKAGLDSGNIWMMSKNEDMDKQFAEMQRIDIEQGDEFAGLFISCTTLKDPISFDGRYHTIEVITYINYQAFEKFKNEDKKRSPEYLQFKKKLTQKFINSLEKVVPGISKHIVHKELGTPITNKYYINSTNGCVYGTEKSLRHIGPFAYKPKSEIENLYLCGASIASHGVAGASYSGVQTAAIILKCRQDDLITTDANLDQDIRIYDAEDPSGYPDWMLRKMEIKKARLTNNIKIFSSNSL</sequence>